<feature type="compositionally biased region" description="Polar residues" evidence="1">
    <location>
        <begin position="1"/>
        <end position="14"/>
    </location>
</feature>
<gene>
    <name evidence="2" type="ORF">AXG93_2079s1020</name>
</gene>
<feature type="region of interest" description="Disordered" evidence="1">
    <location>
        <begin position="41"/>
        <end position="76"/>
    </location>
</feature>
<organism evidence="2 3">
    <name type="scientific">Marchantia polymorpha subsp. ruderalis</name>
    <dbReference type="NCBI Taxonomy" id="1480154"/>
    <lineage>
        <taxon>Eukaryota</taxon>
        <taxon>Viridiplantae</taxon>
        <taxon>Streptophyta</taxon>
        <taxon>Embryophyta</taxon>
        <taxon>Marchantiophyta</taxon>
        <taxon>Marchantiopsida</taxon>
        <taxon>Marchantiidae</taxon>
        <taxon>Marchantiales</taxon>
        <taxon>Marchantiaceae</taxon>
        <taxon>Marchantia</taxon>
    </lineage>
</organism>
<dbReference type="EMBL" id="LVLJ01002808">
    <property type="protein sequence ID" value="OAE23654.1"/>
    <property type="molecule type" value="Genomic_DNA"/>
</dbReference>
<feature type="compositionally biased region" description="Basic and acidic residues" evidence="1">
    <location>
        <begin position="66"/>
        <end position="76"/>
    </location>
</feature>
<evidence type="ECO:0000313" key="3">
    <source>
        <dbReference type="Proteomes" id="UP000077202"/>
    </source>
</evidence>
<accession>A0A176VS05</accession>
<evidence type="ECO:0000256" key="1">
    <source>
        <dbReference type="SAM" id="MobiDB-lite"/>
    </source>
</evidence>
<feature type="region of interest" description="Disordered" evidence="1">
    <location>
        <begin position="1"/>
        <end position="25"/>
    </location>
</feature>
<protein>
    <submittedName>
        <fullName evidence="2">Uncharacterized protein</fullName>
    </submittedName>
</protein>
<dbReference type="AlphaFoldDB" id="A0A176VS05"/>
<comment type="caution">
    <text evidence="2">The sequence shown here is derived from an EMBL/GenBank/DDBJ whole genome shotgun (WGS) entry which is preliminary data.</text>
</comment>
<proteinExistence type="predicted"/>
<sequence>MLAQSWQGDSNLNGGQRLWRGEGGAELVKRTAPKRVRMYRSVDSTEKYEDSEASAYKSRSPGGSDIGERTGTREGREGVMARAIRSMLSFEIVASDLSMGALTRSLAASTGDRSMTGGVVPIVFCCETTEDAPGGC</sequence>
<evidence type="ECO:0000313" key="2">
    <source>
        <dbReference type="EMBL" id="OAE23654.1"/>
    </source>
</evidence>
<dbReference type="Proteomes" id="UP000077202">
    <property type="component" value="Unassembled WGS sequence"/>
</dbReference>
<reference evidence="2" key="1">
    <citation type="submission" date="2016-03" db="EMBL/GenBank/DDBJ databases">
        <title>Mechanisms controlling the formation of the plant cell surface in tip-growing cells are functionally conserved among land plants.</title>
        <authorList>
            <person name="Honkanen S."/>
            <person name="Jones V.A."/>
            <person name="Morieri G."/>
            <person name="Champion C."/>
            <person name="Hetherington A.J."/>
            <person name="Kelly S."/>
            <person name="Saint-Marcoux D."/>
            <person name="Proust H."/>
            <person name="Prescott H."/>
            <person name="Dolan L."/>
        </authorList>
    </citation>
    <scope>NUCLEOTIDE SEQUENCE [LARGE SCALE GENOMIC DNA]</scope>
    <source>
        <tissue evidence="2">Whole gametophyte</tissue>
    </source>
</reference>
<name>A0A176VS05_MARPO</name>
<keyword evidence="3" id="KW-1185">Reference proteome</keyword>